<dbReference type="AlphaFoldDB" id="A0A0H4I4N5"/>
<dbReference type="InterPro" id="IPR011037">
    <property type="entry name" value="Pyrv_Knase-like_insert_dom_sf"/>
</dbReference>
<organism evidence="2 3">
    <name type="scientific">Marinobacter psychrophilus</name>
    <dbReference type="NCBI Taxonomy" id="330734"/>
    <lineage>
        <taxon>Bacteria</taxon>
        <taxon>Pseudomonadati</taxon>
        <taxon>Pseudomonadota</taxon>
        <taxon>Gammaproteobacteria</taxon>
        <taxon>Pseudomonadales</taxon>
        <taxon>Marinobacteraceae</taxon>
        <taxon>Marinobacter</taxon>
    </lineage>
</organism>
<accession>A0A0H4I4N5</accession>
<sequence>MAIVVAVSRDDQHNFSKVECDSITLLKGLGVEGDAHCGTTVKHRSRVKKDPTQPNLRQVHILQSELLKELQEKGFDVRPASLGENILIEGIDVLALPRDTVLKIGESTVVQITGLRNPCLQLDNYQSGLTSAVLDRTETGEIIRKAGIMGIVLQGGVVKKGDSIEVELPAEPYQALERV</sequence>
<dbReference type="PROSITE" id="PS51340">
    <property type="entry name" value="MOSC"/>
    <property type="match status" value="1"/>
</dbReference>
<dbReference type="STRING" id="330734.ABA45_17770"/>
<dbReference type="PATRIC" id="fig|330734.3.peg.3735"/>
<evidence type="ECO:0000259" key="1">
    <source>
        <dbReference type="PROSITE" id="PS51340"/>
    </source>
</evidence>
<dbReference type="Gene3D" id="2.40.33.20">
    <property type="entry name" value="PK beta-barrel domain-like"/>
    <property type="match status" value="1"/>
</dbReference>
<keyword evidence="3" id="KW-1185">Reference proteome</keyword>
<evidence type="ECO:0000313" key="2">
    <source>
        <dbReference type="EMBL" id="AKO54056.1"/>
    </source>
</evidence>
<evidence type="ECO:0000313" key="3">
    <source>
        <dbReference type="Proteomes" id="UP000036406"/>
    </source>
</evidence>
<name>A0A0H4I4N5_9GAMM</name>
<dbReference type="InterPro" id="IPR052716">
    <property type="entry name" value="MOSC_domain"/>
</dbReference>
<dbReference type="RefSeq" id="WP_048388391.1">
    <property type="nucleotide sequence ID" value="NZ_CP011494.1"/>
</dbReference>
<proteinExistence type="predicted"/>
<dbReference type="InterPro" id="IPR005302">
    <property type="entry name" value="MoCF_Sase_C"/>
</dbReference>
<dbReference type="GO" id="GO:0030151">
    <property type="term" value="F:molybdenum ion binding"/>
    <property type="evidence" value="ECO:0007669"/>
    <property type="project" value="InterPro"/>
</dbReference>
<dbReference type="SUPFAM" id="SSF50800">
    <property type="entry name" value="PK beta-barrel domain-like"/>
    <property type="match status" value="1"/>
</dbReference>
<reference evidence="2 3" key="1">
    <citation type="submission" date="2015-05" db="EMBL/GenBank/DDBJ databases">
        <title>Complete genome of Marinobacter psychrophilus strain 20041T isolated from sea-ice of the Canadian Basin.</title>
        <authorList>
            <person name="Song L."/>
            <person name="Ren L."/>
            <person name="Yu Y."/>
            <person name="Wang X."/>
        </authorList>
    </citation>
    <scope>NUCLEOTIDE SEQUENCE [LARGE SCALE GENOMIC DNA]</scope>
    <source>
        <strain evidence="2 3">20041</strain>
    </source>
</reference>
<dbReference type="KEGG" id="mpq:ABA45_17770"/>
<protein>
    <submittedName>
        <fullName evidence="2">Molybdenum cofactor biosysynthesis protein</fullName>
    </submittedName>
</protein>
<dbReference type="EMBL" id="CP011494">
    <property type="protein sequence ID" value="AKO54056.1"/>
    <property type="molecule type" value="Genomic_DNA"/>
</dbReference>
<gene>
    <name evidence="2" type="ORF">ABA45_17770</name>
</gene>
<dbReference type="PANTHER" id="PTHR36930:SF1">
    <property type="entry name" value="MOSC DOMAIN-CONTAINING PROTEIN"/>
    <property type="match status" value="1"/>
</dbReference>
<dbReference type="Pfam" id="PF03473">
    <property type="entry name" value="MOSC"/>
    <property type="match status" value="1"/>
</dbReference>
<dbReference type="GO" id="GO:0003824">
    <property type="term" value="F:catalytic activity"/>
    <property type="evidence" value="ECO:0007669"/>
    <property type="project" value="InterPro"/>
</dbReference>
<dbReference type="GO" id="GO:0030170">
    <property type="term" value="F:pyridoxal phosphate binding"/>
    <property type="evidence" value="ECO:0007669"/>
    <property type="project" value="InterPro"/>
</dbReference>
<dbReference type="Proteomes" id="UP000036406">
    <property type="component" value="Chromosome"/>
</dbReference>
<dbReference type="PANTHER" id="PTHR36930">
    <property type="entry name" value="METAL-SULFUR CLUSTER BIOSYNTHESIS PROTEINS YUAD-RELATED"/>
    <property type="match status" value="1"/>
</dbReference>
<feature type="domain" description="MOSC" evidence="1">
    <location>
        <begin position="18"/>
        <end position="167"/>
    </location>
</feature>